<dbReference type="Pfam" id="PF11444">
    <property type="entry name" value="DUF2895"/>
    <property type="match status" value="1"/>
</dbReference>
<dbReference type="Proteomes" id="UP000032414">
    <property type="component" value="Chromosome I"/>
</dbReference>
<dbReference type="HOGENOM" id="CLU_1254632_0_0_6"/>
<gene>
    <name evidence="2" type="ORF">LMI_0759</name>
    <name evidence="3" type="ORF">SAMN02982997_02938</name>
</gene>
<dbReference type="KEGG" id="tmc:LMI_0759"/>
<dbReference type="RefSeq" id="WP_045098551.1">
    <property type="nucleotide sequence ID" value="NZ_CP020614.1"/>
</dbReference>
<dbReference type="EMBL" id="LN614830">
    <property type="protein sequence ID" value="CEG60082.1"/>
    <property type="molecule type" value="Genomic_DNA"/>
</dbReference>
<dbReference type="PATRIC" id="fig|451.8.peg.481"/>
<reference evidence="3 5" key="3">
    <citation type="submission" date="2016-10" db="EMBL/GenBank/DDBJ databases">
        <authorList>
            <person name="Varghese N."/>
            <person name="Submissions S."/>
        </authorList>
    </citation>
    <scope>NUCLEOTIDE SEQUENCE [LARGE SCALE GENOMIC DNA]</scope>
    <source>
        <strain evidence="3 5">ATCC 33218</strain>
    </source>
</reference>
<keyword evidence="1" id="KW-0812">Transmembrane</keyword>
<sequence length="218" mass="25511">MFEYWKKIDSLQHHNRLLLAFIGLLSAIVLALIINLMTMPKRYEFWLSPNMAANGGLMKASDIPNEYVQGFVSSLIPTLYTWSNKGKEEFNQNIKAFHYYFTPRHEQLLRETLGAYKNAQLFDRSQVASLYRFMEPQDIRKIGPDTWEVKLILRITQRLKDNSGMVIADKVVAYHLRVVKLNLSRLHNPFQLALDGYTRPEERLQDLLVDTEESHETH</sequence>
<reference evidence="2" key="2">
    <citation type="submission" date="2014-09" db="EMBL/GenBank/DDBJ databases">
        <authorList>
            <person name="GOMEZ-VALERO Laura"/>
        </authorList>
    </citation>
    <scope>NUCLEOTIDE SEQUENCE</scope>
    <source>
        <strain evidence="2">ATCC33218</strain>
    </source>
</reference>
<dbReference type="OrthoDB" id="8558441at2"/>
<keyword evidence="1" id="KW-0472">Membrane</keyword>
<evidence type="ECO:0000313" key="4">
    <source>
        <dbReference type="Proteomes" id="UP000032414"/>
    </source>
</evidence>
<evidence type="ECO:0000313" key="5">
    <source>
        <dbReference type="Proteomes" id="UP000182998"/>
    </source>
</evidence>
<dbReference type="AlphaFoldDB" id="A0A098GDM6"/>
<dbReference type="Proteomes" id="UP000182998">
    <property type="component" value="Unassembled WGS sequence"/>
</dbReference>
<keyword evidence="5" id="KW-1185">Reference proteome</keyword>
<accession>A0A098GDM6</accession>
<evidence type="ECO:0000313" key="3">
    <source>
        <dbReference type="EMBL" id="SCY79297.1"/>
    </source>
</evidence>
<reference evidence="4" key="1">
    <citation type="submission" date="2014-09" db="EMBL/GenBank/DDBJ databases">
        <authorList>
            <person name="Gomez-Valero L."/>
        </authorList>
    </citation>
    <scope>NUCLEOTIDE SEQUENCE [LARGE SCALE GENOMIC DNA]</scope>
    <source>
        <strain evidence="4">ATCC33218</strain>
    </source>
</reference>
<organism evidence="2 4">
    <name type="scientific">Legionella micdadei</name>
    <name type="common">Tatlockia micdadei</name>
    <dbReference type="NCBI Taxonomy" id="451"/>
    <lineage>
        <taxon>Bacteria</taxon>
        <taxon>Pseudomonadati</taxon>
        <taxon>Pseudomonadota</taxon>
        <taxon>Gammaproteobacteria</taxon>
        <taxon>Legionellales</taxon>
        <taxon>Legionellaceae</taxon>
        <taxon>Legionella</taxon>
    </lineage>
</organism>
<evidence type="ECO:0000256" key="1">
    <source>
        <dbReference type="SAM" id="Phobius"/>
    </source>
</evidence>
<protein>
    <recommendedName>
        <fullName evidence="6">Integrating conjugative element protein</fullName>
    </recommendedName>
</protein>
<name>A0A098GDM6_LEGMI</name>
<proteinExistence type="predicted"/>
<evidence type="ECO:0008006" key="6">
    <source>
        <dbReference type="Google" id="ProtNLM"/>
    </source>
</evidence>
<dbReference type="STRING" id="451.B6N58_11625"/>
<feature type="transmembrane region" description="Helical" evidence="1">
    <location>
        <begin position="17"/>
        <end position="37"/>
    </location>
</feature>
<evidence type="ECO:0000313" key="2">
    <source>
        <dbReference type="EMBL" id="CEG60082.1"/>
    </source>
</evidence>
<dbReference type="EMBL" id="FMVN01000020">
    <property type="protein sequence ID" value="SCY79297.1"/>
    <property type="molecule type" value="Genomic_DNA"/>
</dbReference>
<dbReference type="InterPro" id="IPR021548">
    <property type="entry name" value="DUF2895"/>
</dbReference>
<keyword evidence="1" id="KW-1133">Transmembrane helix</keyword>